<dbReference type="SUPFAM" id="SSF52266">
    <property type="entry name" value="SGNH hydrolase"/>
    <property type="match status" value="1"/>
</dbReference>
<dbReference type="PROSITE" id="PS50020">
    <property type="entry name" value="WW_DOMAIN_2"/>
    <property type="match status" value="1"/>
</dbReference>
<dbReference type="InterPro" id="IPR013428">
    <property type="entry name" value="Membrane-bound_put_N"/>
</dbReference>
<evidence type="ECO:0000259" key="5">
    <source>
        <dbReference type="PROSITE" id="PS50020"/>
    </source>
</evidence>
<dbReference type="Gene3D" id="2.120.10.30">
    <property type="entry name" value="TolB, C-terminal domain"/>
    <property type="match status" value="1"/>
</dbReference>
<dbReference type="RefSeq" id="WP_314015249.1">
    <property type="nucleotide sequence ID" value="NZ_JAVTTP010000001.1"/>
</dbReference>
<dbReference type="PANTHER" id="PTHR33546:SF1">
    <property type="entry name" value="LARGE, MULTIFUNCTIONAL SECRETED PROTEIN"/>
    <property type="match status" value="1"/>
</dbReference>
<evidence type="ECO:0000313" key="8">
    <source>
        <dbReference type="Proteomes" id="UP001250656"/>
    </source>
</evidence>
<sequence>MPKKNKVLFGAIVLLLVIFTGCTDKEEGLVEVHDKDHIVLIGNNLASRMMDFGHFETELHLRYPDSTLFIRNMGDGGNTPGFRPHSSRNSPWAFPGAEKFQTEYANESGSIGHFPTEDEWLTDLEADIIIAFFGYSESFQGAEGVQNYKDELQAFIEHTKTQKYNGESAPELVLVSPIAFEDLSDKMDLPDGVAENKNLEMYAEAMADVAAQNGIGFVDAFEPSKNWMDSDEKDITSDGFQLNDYGYQKFAELLADQIFGEKDAVAESKREAVTDAVVEKNWYWHHDFKIPNGVHAYGRRYDPFGPDNYPYEIEKVRQMTANRDTAIWNAAAGKTTDLAAMDAKTRVLPPVETNYKEVNGSGDPKYLYGQDALDKIDVPDGYKIELFASEEEFEDLANPVQLSFDNKGRLWVGVMPSYPHWKPGDGKPNDKLLILEDTDNDGKADKQTVFADSLSLTIGFELAPEGVYVSQAPDLVLLKDTDGDDHADTREVLLSGFDDHDTHHAISAFTADPSGALYMGEGVFLHTNVETAYGTVRATNGGFYRYSPQRHRLERTAQLPIPNPWGIAFDEWGQPFFAHTSGPDVTWMQPGTIKSRYGQSSPLPKNIIEDEHRVRPTSGLEFVSSRHFPDEVQGDLLINNTIGFLGTKQHVVVDDPESSGYVSEHRVDLVTSSDTNFRPVDMEFAPDGSLYFVDWHNVLIGHMQHNARDPLRDHVHGRIYRMTYPSRPLVEPAEIDGASIETLLDNLKLPEYRSRYRTRRELRGRDAEKVLPQLKTWVADLDTSDPRYEHHLLEALWVTWGLNQVDKDLLIQLLNADDFRARAAAVKVLRYTGHQIPEQADLLMAAAKDENPRVRLEALVAASWLDEQTGVPIVEAAGELPMDDWMQKPYEAALAHLKDHNLGEDESGKTKTDLEGAAKELFVKGEEIYNREGFCVTCHQSDGQGLSASQFPPLAGQKWVTGSEERLIKLTLKGLMGPLELENKSYPGQVPMTPFGGMLNDEEIASVLTFVRNSFGNKADPIDPEKVKEVREAIKDKEGFYSPAELLKEHPM</sequence>
<keyword evidence="3 4" id="KW-0408">Iron</keyword>
<dbReference type="Pfam" id="PF13646">
    <property type="entry name" value="HEAT_2"/>
    <property type="match status" value="1"/>
</dbReference>
<keyword evidence="8" id="KW-1185">Reference proteome</keyword>
<dbReference type="InterPro" id="IPR011042">
    <property type="entry name" value="6-blade_b-propeller_TolB-like"/>
</dbReference>
<feature type="domain" description="Cytochrome c" evidence="6">
    <location>
        <begin position="920"/>
        <end position="1015"/>
    </location>
</feature>
<dbReference type="Gene3D" id="1.25.10.10">
    <property type="entry name" value="Leucine-rich Repeat Variant"/>
    <property type="match status" value="1"/>
</dbReference>
<dbReference type="Pfam" id="PF00034">
    <property type="entry name" value="Cytochrom_C"/>
    <property type="match status" value="1"/>
</dbReference>
<dbReference type="Gene3D" id="1.10.760.10">
    <property type="entry name" value="Cytochrome c-like domain"/>
    <property type="match status" value="1"/>
</dbReference>
<name>A0ABU3L6I2_9FLAO</name>
<dbReference type="CDD" id="cd01834">
    <property type="entry name" value="SGNH_hydrolase_like_2"/>
    <property type="match status" value="1"/>
</dbReference>
<dbReference type="InterPro" id="IPR036514">
    <property type="entry name" value="SGNH_hydro_sf"/>
</dbReference>
<dbReference type="NCBIfam" id="TIGR02604">
    <property type="entry name" value="Piru_Ver_Nterm"/>
    <property type="match status" value="1"/>
</dbReference>
<dbReference type="InterPro" id="IPR011989">
    <property type="entry name" value="ARM-like"/>
</dbReference>
<organism evidence="7 8">
    <name type="scientific">Pricia mediterranea</name>
    <dbReference type="NCBI Taxonomy" id="3076079"/>
    <lineage>
        <taxon>Bacteria</taxon>
        <taxon>Pseudomonadati</taxon>
        <taxon>Bacteroidota</taxon>
        <taxon>Flavobacteriia</taxon>
        <taxon>Flavobacteriales</taxon>
        <taxon>Flavobacteriaceae</taxon>
        <taxon>Pricia</taxon>
    </lineage>
</organism>
<feature type="domain" description="WW" evidence="5">
    <location>
        <begin position="559"/>
        <end position="592"/>
    </location>
</feature>
<keyword evidence="2 4" id="KW-0479">Metal-binding</keyword>
<accession>A0ABU3L6I2</accession>
<evidence type="ECO:0000256" key="3">
    <source>
        <dbReference type="ARBA" id="ARBA00023004"/>
    </source>
</evidence>
<dbReference type="SUPFAM" id="SSF63829">
    <property type="entry name" value="Calcium-dependent phosphotriesterase"/>
    <property type="match status" value="1"/>
</dbReference>
<dbReference type="EMBL" id="JAVTTP010000001">
    <property type="protein sequence ID" value="MDT7829361.1"/>
    <property type="molecule type" value="Genomic_DNA"/>
</dbReference>
<dbReference type="InterPro" id="IPR016024">
    <property type="entry name" value="ARM-type_fold"/>
</dbReference>
<evidence type="ECO:0000313" key="7">
    <source>
        <dbReference type="EMBL" id="MDT7829361.1"/>
    </source>
</evidence>
<dbReference type="SUPFAM" id="SSF46626">
    <property type="entry name" value="Cytochrome c"/>
    <property type="match status" value="1"/>
</dbReference>
<protein>
    <submittedName>
        <fullName evidence="7">C-type cytochrome</fullName>
    </submittedName>
</protein>
<dbReference type="PANTHER" id="PTHR33546">
    <property type="entry name" value="LARGE, MULTIFUNCTIONAL SECRETED PROTEIN-RELATED"/>
    <property type="match status" value="1"/>
</dbReference>
<evidence type="ECO:0000259" key="6">
    <source>
        <dbReference type="PROSITE" id="PS51007"/>
    </source>
</evidence>
<dbReference type="InterPro" id="IPR036909">
    <property type="entry name" value="Cyt_c-like_dom_sf"/>
</dbReference>
<dbReference type="InterPro" id="IPR001202">
    <property type="entry name" value="WW_dom"/>
</dbReference>
<comment type="caution">
    <text evidence="7">The sequence shown here is derived from an EMBL/GenBank/DDBJ whole genome shotgun (WGS) entry which is preliminary data.</text>
</comment>
<dbReference type="InterPro" id="IPR009056">
    <property type="entry name" value="Cyt_c-like_dom"/>
</dbReference>
<dbReference type="Gene3D" id="3.40.50.1110">
    <property type="entry name" value="SGNH hydrolase"/>
    <property type="match status" value="1"/>
</dbReference>
<dbReference type="SUPFAM" id="SSF48371">
    <property type="entry name" value="ARM repeat"/>
    <property type="match status" value="1"/>
</dbReference>
<dbReference type="PROSITE" id="PS51007">
    <property type="entry name" value="CYTC"/>
    <property type="match status" value="1"/>
</dbReference>
<dbReference type="InterPro" id="IPR055557">
    <property type="entry name" value="DUF7133"/>
</dbReference>
<gene>
    <name evidence="7" type="ORF">RQM65_11845</name>
</gene>
<evidence type="ECO:0000256" key="4">
    <source>
        <dbReference type="PROSITE-ProRule" id="PRU00433"/>
    </source>
</evidence>
<proteinExistence type="predicted"/>
<reference evidence="7 8" key="1">
    <citation type="submission" date="2023-09" db="EMBL/GenBank/DDBJ databases">
        <title>Novel taxa isolated from Blanes Bay.</title>
        <authorList>
            <person name="Rey-Velasco X."/>
            <person name="Lucena T."/>
        </authorList>
    </citation>
    <scope>NUCLEOTIDE SEQUENCE [LARGE SCALE GENOMIC DNA]</scope>
    <source>
        <strain evidence="7 8">S334</strain>
    </source>
</reference>
<keyword evidence="1 4" id="KW-0349">Heme</keyword>
<evidence type="ECO:0000256" key="1">
    <source>
        <dbReference type="ARBA" id="ARBA00022617"/>
    </source>
</evidence>
<dbReference type="PROSITE" id="PS51257">
    <property type="entry name" value="PROKAR_LIPOPROTEIN"/>
    <property type="match status" value="1"/>
</dbReference>
<evidence type="ECO:0000256" key="2">
    <source>
        <dbReference type="ARBA" id="ARBA00022723"/>
    </source>
</evidence>
<dbReference type="Proteomes" id="UP001250656">
    <property type="component" value="Unassembled WGS sequence"/>
</dbReference>
<dbReference type="Pfam" id="PF23500">
    <property type="entry name" value="DUF7133"/>
    <property type="match status" value="1"/>
</dbReference>